<dbReference type="KEGG" id="ddi:DDB_G0293262"/>
<dbReference type="RefSeq" id="XP_629212.1">
    <property type="nucleotide sequence ID" value="XM_629210.1"/>
</dbReference>
<comment type="caution">
    <text evidence="2">The sequence shown here is derived from an EMBL/GenBank/DDBJ whole genome shotgun (WGS) entry which is preliminary data.</text>
</comment>
<evidence type="ECO:0000313" key="3">
    <source>
        <dbReference type="Proteomes" id="UP000002195"/>
    </source>
</evidence>
<feature type="signal peptide" evidence="1">
    <location>
        <begin position="1"/>
        <end position="23"/>
    </location>
</feature>
<dbReference type="GeneID" id="8629091"/>
<dbReference type="dictyBase" id="DDB_G0293262"/>
<name>Q54C54_DICDI</name>
<feature type="chain" id="PRO_5004249893" evidence="1">
    <location>
        <begin position="24"/>
        <end position="149"/>
    </location>
</feature>
<keyword evidence="1" id="KW-0732">Signal</keyword>
<gene>
    <name evidence="2" type="ORF">DDB_G0293262</name>
</gene>
<reference evidence="2 3" key="1">
    <citation type="journal article" date="2005" name="Nature">
        <title>The genome of the social amoeba Dictyostelium discoideum.</title>
        <authorList>
            <consortium name="The Dictyostelium discoideum Sequencing Consortium"/>
            <person name="Eichinger L."/>
            <person name="Pachebat J.A."/>
            <person name="Glockner G."/>
            <person name="Rajandream M.A."/>
            <person name="Sucgang R."/>
            <person name="Berriman M."/>
            <person name="Song J."/>
            <person name="Olsen R."/>
            <person name="Szafranski K."/>
            <person name="Xu Q."/>
            <person name="Tunggal B."/>
            <person name="Kummerfeld S."/>
            <person name="Madera M."/>
            <person name="Konfortov B.A."/>
            <person name="Rivero F."/>
            <person name="Bankier A.T."/>
            <person name="Lehmann R."/>
            <person name="Hamlin N."/>
            <person name="Davies R."/>
            <person name="Gaudet P."/>
            <person name="Fey P."/>
            <person name="Pilcher K."/>
            <person name="Chen G."/>
            <person name="Saunders D."/>
            <person name="Sodergren E."/>
            <person name="Davis P."/>
            <person name="Kerhornou A."/>
            <person name="Nie X."/>
            <person name="Hall N."/>
            <person name="Anjard C."/>
            <person name="Hemphill L."/>
            <person name="Bason N."/>
            <person name="Farbrother P."/>
            <person name="Desany B."/>
            <person name="Just E."/>
            <person name="Morio T."/>
            <person name="Rost R."/>
            <person name="Churcher C."/>
            <person name="Cooper J."/>
            <person name="Haydock S."/>
            <person name="van Driessche N."/>
            <person name="Cronin A."/>
            <person name="Goodhead I."/>
            <person name="Muzny D."/>
            <person name="Mourier T."/>
            <person name="Pain A."/>
            <person name="Lu M."/>
            <person name="Harper D."/>
            <person name="Lindsay R."/>
            <person name="Hauser H."/>
            <person name="James K."/>
            <person name="Quiles M."/>
            <person name="Madan Babu M."/>
            <person name="Saito T."/>
            <person name="Buchrieser C."/>
            <person name="Wardroper A."/>
            <person name="Felder M."/>
            <person name="Thangavelu M."/>
            <person name="Johnson D."/>
            <person name="Knights A."/>
            <person name="Loulseged H."/>
            <person name="Mungall K."/>
            <person name="Oliver K."/>
            <person name="Price C."/>
            <person name="Quail M.A."/>
            <person name="Urushihara H."/>
            <person name="Hernandez J."/>
            <person name="Rabbinowitsch E."/>
            <person name="Steffen D."/>
            <person name="Sanders M."/>
            <person name="Ma J."/>
            <person name="Kohara Y."/>
            <person name="Sharp S."/>
            <person name="Simmonds M."/>
            <person name="Spiegler S."/>
            <person name="Tivey A."/>
            <person name="Sugano S."/>
            <person name="White B."/>
            <person name="Walker D."/>
            <person name="Woodward J."/>
            <person name="Winckler T."/>
            <person name="Tanaka Y."/>
            <person name="Shaulsky G."/>
            <person name="Schleicher M."/>
            <person name="Weinstock G."/>
            <person name="Rosenthal A."/>
            <person name="Cox E.C."/>
            <person name="Chisholm R.L."/>
            <person name="Gibbs R."/>
            <person name="Loomis W.F."/>
            <person name="Platzer M."/>
            <person name="Kay R.R."/>
            <person name="Williams J."/>
            <person name="Dear P.H."/>
            <person name="Noegel A.A."/>
            <person name="Barrell B."/>
            <person name="Kuspa A."/>
        </authorList>
    </citation>
    <scope>NUCLEOTIDE SEQUENCE [LARGE SCALE GENOMIC DNA]</scope>
    <source>
        <strain evidence="2 3">AX4</strain>
    </source>
</reference>
<dbReference type="InParanoid" id="Q54C54"/>
<accession>Q54C54</accession>
<dbReference type="PhylomeDB" id="Q54C54"/>
<evidence type="ECO:0000256" key="1">
    <source>
        <dbReference type="SAM" id="SignalP"/>
    </source>
</evidence>
<dbReference type="InterPro" id="IPR053358">
    <property type="entry name" value="Diff-assoc_signaling"/>
</dbReference>
<dbReference type="PANTHER" id="PTHR34261:SF1">
    <property type="entry name" value="TUBULIN POLYMERIZATION-PROMOTING PROTEIN"/>
    <property type="match status" value="1"/>
</dbReference>
<dbReference type="AlphaFoldDB" id="Q54C54"/>
<evidence type="ECO:0000313" key="2">
    <source>
        <dbReference type="EMBL" id="EAL60830.1"/>
    </source>
</evidence>
<dbReference type="PaxDb" id="44689-DDB0238637"/>
<protein>
    <submittedName>
        <fullName evidence="2">Uncharacterized protein</fullName>
    </submittedName>
</protein>
<dbReference type="HOGENOM" id="CLU_1771528_0_0_1"/>
<dbReference type="Proteomes" id="UP000002195">
    <property type="component" value="Unassembled WGS sequence"/>
</dbReference>
<keyword evidence="3" id="KW-1185">Reference proteome</keyword>
<dbReference type="STRING" id="44689.Q54C54"/>
<dbReference type="EMBL" id="AAFI02000200">
    <property type="protein sequence ID" value="EAL60830.1"/>
    <property type="molecule type" value="Genomic_DNA"/>
</dbReference>
<dbReference type="PANTHER" id="PTHR34261">
    <property type="entry name" value="APC REGULATOR OF WNT-SIGNALING PATHWAY-RELATED"/>
    <property type="match status" value="1"/>
</dbReference>
<dbReference type="OMA" id="TIRIDMQ"/>
<dbReference type="eggNOG" id="ENOG502RHZ2">
    <property type="taxonomic scope" value="Eukaryota"/>
</dbReference>
<proteinExistence type="predicted"/>
<dbReference type="VEuPathDB" id="AmoebaDB:DDB_G0293262"/>
<organism evidence="2 3">
    <name type="scientific">Dictyostelium discoideum</name>
    <name type="common">Social amoeba</name>
    <dbReference type="NCBI Taxonomy" id="44689"/>
    <lineage>
        <taxon>Eukaryota</taxon>
        <taxon>Amoebozoa</taxon>
        <taxon>Evosea</taxon>
        <taxon>Eumycetozoa</taxon>
        <taxon>Dictyostelia</taxon>
        <taxon>Dictyosteliales</taxon>
        <taxon>Dictyosteliaceae</taxon>
        <taxon>Dictyostelium</taxon>
    </lineage>
</organism>
<sequence>MNNLKQLVLLGILLLSIVSNTYASVVVSKGGDIPNKFKQSLTDKNKKDVSEANSQIDYASIFKLKQGTIGNHGTIRIDMQGVFTQNGQKWHNLQAQVNGISGSSTVAHVNVCENVMSSKTNEQKEVQRKVRNAMLQSLNSGKTFNVYSG</sequence>